<evidence type="ECO:0000256" key="3">
    <source>
        <dbReference type="ARBA" id="ARBA00023172"/>
    </source>
</evidence>
<dbReference type="InterPro" id="IPR011010">
    <property type="entry name" value="DNA_brk_join_enz"/>
</dbReference>
<dbReference type="AlphaFoldDB" id="A0A1H0ZUE3"/>
<dbReference type="OrthoDB" id="9803188at2"/>
<dbReference type="PROSITE" id="PS51898">
    <property type="entry name" value="TYR_RECOMBINASE"/>
    <property type="match status" value="1"/>
</dbReference>
<evidence type="ECO:0000259" key="7">
    <source>
        <dbReference type="PROSITE" id="PS51900"/>
    </source>
</evidence>
<sequence>MLVPATTSQAHRDSSPHELVLAAYRAALAGAELSEQARRAYASRVAGFLDWLTSTTTLAPEAGDPLAEPRARDMAVRSYRTYLAGERAAKSNTINAALTALDHFYAHHLGLGTPHVRREQQPASTPEPLDGDEQRRFLRAVTAHPCPRERAIALMLLRTGLRTEELAHLDHTDLAVSGTSSTVRVRPQPHWNPSTRRELPLPGSARAAVTAWLTERSRWPHATDTPALWLNRHGGRLSVRSINTIIRELAVAADLVHTTGPEAGKARVHPHTLRHTFGLHLARNGLDTATIATLMGHAKLSSARIYTRPAAEQPPRTTA</sequence>
<dbReference type="CDD" id="cd00397">
    <property type="entry name" value="DNA_BRE_C"/>
    <property type="match status" value="1"/>
</dbReference>
<dbReference type="Proteomes" id="UP000199301">
    <property type="component" value="Unassembled WGS sequence"/>
</dbReference>
<dbReference type="Pfam" id="PF00589">
    <property type="entry name" value="Phage_integrase"/>
    <property type="match status" value="1"/>
</dbReference>
<evidence type="ECO:0000313" key="8">
    <source>
        <dbReference type="EMBL" id="SDQ30871.1"/>
    </source>
</evidence>
<keyword evidence="2 4" id="KW-0238">DNA-binding</keyword>
<gene>
    <name evidence="8" type="ORF">SAMN04489718_1238</name>
</gene>
<keyword evidence="9" id="KW-1185">Reference proteome</keyword>
<evidence type="ECO:0000259" key="6">
    <source>
        <dbReference type="PROSITE" id="PS51898"/>
    </source>
</evidence>
<reference evidence="9" key="1">
    <citation type="submission" date="2016-10" db="EMBL/GenBank/DDBJ databases">
        <authorList>
            <person name="Varghese N."/>
            <person name="Submissions S."/>
        </authorList>
    </citation>
    <scope>NUCLEOTIDE SEQUENCE [LARGE SCALE GENOMIC DNA]</scope>
    <source>
        <strain evidence="9">DSM 45459</strain>
    </source>
</reference>
<feature type="region of interest" description="Disordered" evidence="5">
    <location>
        <begin position="179"/>
        <end position="203"/>
    </location>
</feature>
<evidence type="ECO:0000256" key="4">
    <source>
        <dbReference type="PROSITE-ProRule" id="PRU01248"/>
    </source>
</evidence>
<proteinExistence type="inferred from homology"/>
<accession>A0A1H0ZUE3</accession>
<feature type="domain" description="Tyr recombinase" evidence="6">
    <location>
        <begin position="124"/>
        <end position="319"/>
    </location>
</feature>
<dbReference type="InterPro" id="IPR010998">
    <property type="entry name" value="Integrase_recombinase_N"/>
</dbReference>
<dbReference type="STRING" id="995062.SAMN04489718_1238"/>
<dbReference type="Gene3D" id="1.10.150.130">
    <property type="match status" value="1"/>
</dbReference>
<dbReference type="PANTHER" id="PTHR30349:SF41">
    <property type="entry name" value="INTEGRASE_RECOMBINASE PROTEIN MJ0367-RELATED"/>
    <property type="match status" value="1"/>
</dbReference>
<evidence type="ECO:0000256" key="2">
    <source>
        <dbReference type="ARBA" id="ARBA00023125"/>
    </source>
</evidence>
<organism evidence="8 9">
    <name type="scientific">Actinopolyspora saharensis</name>
    <dbReference type="NCBI Taxonomy" id="995062"/>
    <lineage>
        <taxon>Bacteria</taxon>
        <taxon>Bacillati</taxon>
        <taxon>Actinomycetota</taxon>
        <taxon>Actinomycetes</taxon>
        <taxon>Actinopolysporales</taxon>
        <taxon>Actinopolysporaceae</taxon>
        <taxon>Actinopolyspora</taxon>
    </lineage>
</organism>
<dbReference type="InterPro" id="IPR002104">
    <property type="entry name" value="Integrase_catalytic"/>
</dbReference>
<dbReference type="InterPro" id="IPR044068">
    <property type="entry name" value="CB"/>
</dbReference>
<dbReference type="InterPro" id="IPR013762">
    <property type="entry name" value="Integrase-like_cat_sf"/>
</dbReference>
<dbReference type="Gene3D" id="1.10.443.10">
    <property type="entry name" value="Intergrase catalytic core"/>
    <property type="match status" value="1"/>
</dbReference>
<dbReference type="InterPro" id="IPR050090">
    <property type="entry name" value="Tyrosine_recombinase_XerCD"/>
</dbReference>
<feature type="domain" description="Core-binding (CB)" evidence="7">
    <location>
        <begin position="15"/>
        <end position="109"/>
    </location>
</feature>
<dbReference type="GO" id="GO:0015074">
    <property type="term" value="P:DNA integration"/>
    <property type="evidence" value="ECO:0007669"/>
    <property type="project" value="InterPro"/>
</dbReference>
<dbReference type="EMBL" id="FNKO01000001">
    <property type="protein sequence ID" value="SDQ30871.1"/>
    <property type="molecule type" value="Genomic_DNA"/>
</dbReference>
<keyword evidence="3" id="KW-0233">DNA recombination</keyword>
<evidence type="ECO:0000256" key="5">
    <source>
        <dbReference type="SAM" id="MobiDB-lite"/>
    </source>
</evidence>
<dbReference type="GO" id="GO:0006310">
    <property type="term" value="P:DNA recombination"/>
    <property type="evidence" value="ECO:0007669"/>
    <property type="project" value="UniProtKB-KW"/>
</dbReference>
<dbReference type="GO" id="GO:0003677">
    <property type="term" value="F:DNA binding"/>
    <property type="evidence" value="ECO:0007669"/>
    <property type="project" value="UniProtKB-UniRule"/>
</dbReference>
<evidence type="ECO:0000313" key="9">
    <source>
        <dbReference type="Proteomes" id="UP000199301"/>
    </source>
</evidence>
<dbReference type="SUPFAM" id="SSF56349">
    <property type="entry name" value="DNA breaking-rejoining enzymes"/>
    <property type="match status" value="1"/>
</dbReference>
<dbReference type="PROSITE" id="PS51900">
    <property type="entry name" value="CB"/>
    <property type="match status" value="1"/>
</dbReference>
<protein>
    <submittedName>
        <fullName evidence="8">Integrase/recombinase XerC</fullName>
    </submittedName>
</protein>
<name>A0A1H0ZUE3_9ACTN</name>
<comment type="similarity">
    <text evidence="1">Belongs to the 'phage' integrase family.</text>
</comment>
<evidence type="ECO:0000256" key="1">
    <source>
        <dbReference type="ARBA" id="ARBA00008857"/>
    </source>
</evidence>
<dbReference type="PANTHER" id="PTHR30349">
    <property type="entry name" value="PHAGE INTEGRASE-RELATED"/>
    <property type="match status" value="1"/>
</dbReference>